<protein>
    <submittedName>
        <fullName evidence="2">Uncharacterized protein</fullName>
    </submittedName>
</protein>
<evidence type="ECO:0000313" key="3">
    <source>
        <dbReference type="Proteomes" id="UP000235392"/>
    </source>
</evidence>
<proteinExistence type="predicted"/>
<dbReference type="AlphaFoldDB" id="A0A2N5T999"/>
<sequence>MVRKPSSSSTTTGRPRSSLLRGTGSSLWYGRRALAINPRPLWAWAERDGIGGPKGPDAKHHPVPNKGLTLRAAVPPARLLLYVKMIPKASILEFPITPH</sequence>
<accession>A0A2N5T999</accession>
<reference evidence="2 3" key="1">
    <citation type="submission" date="2017-11" db="EMBL/GenBank/DDBJ databases">
        <title>De novo assembly and phasing of dikaryotic genomes from two isolates of Puccinia coronata f. sp. avenae, the causal agent of oat crown rust.</title>
        <authorList>
            <person name="Miller M.E."/>
            <person name="Zhang Y."/>
            <person name="Omidvar V."/>
            <person name="Sperschneider J."/>
            <person name="Schwessinger B."/>
            <person name="Raley C."/>
            <person name="Palmer J.M."/>
            <person name="Garnica D."/>
            <person name="Upadhyaya N."/>
            <person name="Rathjen J."/>
            <person name="Taylor J.M."/>
            <person name="Park R.F."/>
            <person name="Dodds P.N."/>
            <person name="Hirsch C.D."/>
            <person name="Kianian S.F."/>
            <person name="Figueroa M."/>
        </authorList>
    </citation>
    <scope>NUCLEOTIDE SEQUENCE [LARGE SCALE GENOMIC DNA]</scope>
    <source>
        <strain evidence="2">12SD80</strain>
    </source>
</reference>
<dbReference type="EMBL" id="PGCI01000677">
    <property type="protein sequence ID" value="PLW22084.1"/>
    <property type="molecule type" value="Genomic_DNA"/>
</dbReference>
<name>A0A2N5T999_9BASI</name>
<evidence type="ECO:0000313" key="2">
    <source>
        <dbReference type="EMBL" id="PLW22084.1"/>
    </source>
</evidence>
<feature type="region of interest" description="Disordered" evidence="1">
    <location>
        <begin position="1"/>
        <end position="23"/>
    </location>
</feature>
<comment type="caution">
    <text evidence="2">The sequence shown here is derived from an EMBL/GenBank/DDBJ whole genome shotgun (WGS) entry which is preliminary data.</text>
</comment>
<organism evidence="2 3">
    <name type="scientific">Puccinia coronata f. sp. avenae</name>
    <dbReference type="NCBI Taxonomy" id="200324"/>
    <lineage>
        <taxon>Eukaryota</taxon>
        <taxon>Fungi</taxon>
        <taxon>Dikarya</taxon>
        <taxon>Basidiomycota</taxon>
        <taxon>Pucciniomycotina</taxon>
        <taxon>Pucciniomycetes</taxon>
        <taxon>Pucciniales</taxon>
        <taxon>Pucciniaceae</taxon>
        <taxon>Puccinia</taxon>
    </lineage>
</organism>
<gene>
    <name evidence="2" type="ORF">PCASD_18099</name>
</gene>
<dbReference type="Proteomes" id="UP000235392">
    <property type="component" value="Unassembled WGS sequence"/>
</dbReference>
<evidence type="ECO:0000256" key="1">
    <source>
        <dbReference type="SAM" id="MobiDB-lite"/>
    </source>
</evidence>